<feature type="chain" id="PRO_5044766154" evidence="1">
    <location>
        <begin position="18"/>
        <end position="319"/>
    </location>
</feature>
<keyword evidence="3" id="KW-1185">Reference proteome</keyword>
<sequence length="319" mass="37206">MIVLRLILFCLLAQASSTSSSGNTTIRRELLDLVAYRQSKANQGQLYDWLYRLLEHIFAHSHRTTVLFDRAGGSFNNYAPTVIQRRAGRGTIDLAFELFAEDVGLANEDVNYLVMSQTLDFFLRAFDDALHYKYAKYLIGTQMDREEDFRALLRHLEARDYAYVTIVRLVNETRGRIYQLRSQNSTIYPHREQHLVAVLEKPIAEPLSRAEVVRDVRPYSQTICPVKKCRLHANSLKEEIVLTRFRAREYETAVRDLLDTFCDLNRLVDYVYYPLKPAEYWWQLEEQLSQELNGIDVIFGNLLAPPNFTELFDVVCVFK</sequence>
<protein>
    <submittedName>
        <fullName evidence="2">Uncharacterized protein</fullName>
    </submittedName>
</protein>
<gene>
    <name evidence="2" type="ORF">TKK_012353</name>
</gene>
<evidence type="ECO:0000313" key="3">
    <source>
        <dbReference type="Proteomes" id="UP001627154"/>
    </source>
</evidence>
<feature type="signal peptide" evidence="1">
    <location>
        <begin position="1"/>
        <end position="17"/>
    </location>
</feature>
<reference evidence="2 3" key="1">
    <citation type="journal article" date="2024" name="bioRxiv">
        <title>A reference genome for Trichogramma kaykai: A tiny desert-dwelling parasitoid wasp with competing sex-ratio distorters.</title>
        <authorList>
            <person name="Culotta J."/>
            <person name="Lindsey A.R."/>
        </authorList>
    </citation>
    <scope>NUCLEOTIDE SEQUENCE [LARGE SCALE GENOMIC DNA]</scope>
    <source>
        <strain evidence="2 3">KSX58</strain>
    </source>
</reference>
<name>A0ABD2WJ46_9HYME</name>
<proteinExistence type="predicted"/>
<dbReference type="Proteomes" id="UP001627154">
    <property type="component" value="Unassembled WGS sequence"/>
</dbReference>
<organism evidence="2 3">
    <name type="scientific">Trichogramma kaykai</name>
    <dbReference type="NCBI Taxonomy" id="54128"/>
    <lineage>
        <taxon>Eukaryota</taxon>
        <taxon>Metazoa</taxon>
        <taxon>Ecdysozoa</taxon>
        <taxon>Arthropoda</taxon>
        <taxon>Hexapoda</taxon>
        <taxon>Insecta</taxon>
        <taxon>Pterygota</taxon>
        <taxon>Neoptera</taxon>
        <taxon>Endopterygota</taxon>
        <taxon>Hymenoptera</taxon>
        <taxon>Apocrita</taxon>
        <taxon>Proctotrupomorpha</taxon>
        <taxon>Chalcidoidea</taxon>
        <taxon>Trichogrammatidae</taxon>
        <taxon>Trichogramma</taxon>
    </lineage>
</organism>
<dbReference type="AlphaFoldDB" id="A0ABD2WJ46"/>
<comment type="caution">
    <text evidence="2">The sequence shown here is derived from an EMBL/GenBank/DDBJ whole genome shotgun (WGS) entry which is preliminary data.</text>
</comment>
<evidence type="ECO:0000256" key="1">
    <source>
        <dbReference type="SAM" id="SignalP"/>
    </source>
</evidence>
<evidence type="ECO:0000313" key="2">
    <source>
        <dbReference type="EMBL" id="KAL3393091.1"/>
    </source>
</evidence>
<accession>A0ABD2WJ46</accession>
<dbReference type="EMBL" id="JBJJXI010000100">
    <property type="protein sequence ID" value="KAL3393091.1"/>
    <property type="molecule type" value="Genomic_DNA"/>
</dbReference>
<keyword evidence="1" id="KW-0732">Signal</keyword>